<proteinExistence type="predicted"/>
<evidence type="ECO:0000259" key="2">
    <source>
        <dbReference type="Pfam" id="PF13477"/>
    </source>
</evidence>
<dbReference type="InterPro" id="IPR028098">
    <property type="entry name" value="Glyco_trans_4-like_N"/>
</dbReference>
<keyword evidence="3" id="KW-0808">Transferase</keyword>
<gene>
    <name evidence="3" type="ORF">DFR56_12624</name>
</gene>
<feature type="domain" description="Glycosyltransferase subfamily 4-like N-terminal" evidence="2">
    <location>
        <begin position="22"/>
        <end position="154"/>
    </location>
</feature>
<dbReference type="GO" id="GO:0016757">
    <property type="term" value="F:glycosyltransferase activity"/>
    <property type="evidence" value="ECO:0007669"/>
    <property type="project" value="InterPro"/>
</dbReference>
<sequence>MREKVLHITTVDVTLEEVIIDKMKELKKYGYDIELMSDIKYVEAGGSVHINLIKQAGFTHHLIPINEAISPWKDIKSMLKIKRFLENHPYDIVHTHTAKAGVIGRIAARLAKQPVIVHTSHGLPFYEGQSKVKNLFYKLAEKFSSYFSDGYFSQNKEDLKKIESFVPKRVITGYEGNGIDLSKLDAFGRITKEQVENNKQELGIDQEDFIFLMGARFEPVKNHYMLLKSLTQIANNHVKVLLAGQGSLEKEIKQFAERERLTDKVVFLGYRKDLLRFMQIADAIILTSEKEGVPRILMEAMACKKPVLATDVLGTNELVVHHKTGELVELNDHYKLAEIMDKWSSKTYTETLKQYGHHGRKRIEEHFTEQVVAKRIHHFYQQIMAEKFAKKHMNKKVL</sequence>
<evidence type="ECO:0000313" key="4">
    <source>
        <dbReference type="Proteomes" id="UP000247978"/>
    </source>
</evidence>
<reference evidence="3 4" key="1">
    <citation type="submission" date="2018-05" db="EMBL/GenBank/DDBJ databases">
        <title>Genomic Encyclopedia of Type Strains, Phase IV (KMG-IV): sequencing the most valuable type-strain genomes for metagenomic binning, comparative biology and taxonomic classification.</title>
        <authorList>
            <person name="Goeker M."/>
        </authorList>
    </citation>
    <scope>NUCLEOTIDE SEQUENCE [LARGE SCALE GENOMIC DNA]</scope>
    <source>
        <strain evidence="3 4">DSM 28556</strain>
    </source>
</reference>
<dbReference type="EMBL" id="QJJQ01000026">
    <property type="protein sequence ID" value="PXW80498.1"/>
    <property type="molecule type" value="Genomic_DNA"/>
</dbReference>
<dbReference type="SUPFAM" id="SSF53756">
    <property type="entry name" value="UDP-Glycosyltransferase/glycogen phosphorylase"/>
    <property type="match status" value="1"/>
</dbReference>
<comment type="caution">
    <text evidence="3">The sequence shown here is derived from an EMBL/GenBank/DDBJ whole genome shotgun (WGS) entry which is preliminary data.</text>
</comment>
<dbReference type="Gene3D" id="3.40.50.2000">
    <property type="entry name" value="Glycogen Phosphorylase B"/>
    <property type="match status" value="2"/>
</dbReference>
<dbReference type="PANTHER" id="PTHR12526:SF638">
    <property type="entry name" value="SPORE COAT PROTEIN SA"/>
    <property type="match status" value="1"/>
</dbReference>
<dbReference type="Pfam" id="PF13477">
    <property type="entry name" value="Glyco_trans_4_2"/>
    <property type="match status" value="1"/>
</dbReference>
<organism evidence="3 4">
    <name type="scientific">Pseudogracilibacillus auburnensis</name>
    <dbReference type="NCBI Taxonomy" id="1494959"/>
    <lineage>
        <taxon>Bacteria</taxon>
        <taxon>Bacillati</taxon>
        <taxon>Bacillota</taxon>
        <taxon>Bacilli</taxon>
        <taxon>Bacillales</taxon>
        <taxon>Bacillaceae</taxon>
        <taxon>Pseudogracilibacillus</taxon>
    </lineage>
</organism>
<dbReference type="AlphaFoldDB" id="A0A2V3VI39"/>
<dbReference type="Proteomes" id="UP000247978">
    <property type="component" value="Unassembled WGS sequence"/>
</dbReference>
<evidence type="ECO:0000259" key="1">
    <source>
        <dbReference type="Pfam" id="PF00534"/>
    </source>
</evidence>
<dbReference type="RefSeq" id="WP_110397570.1">
    <property type="nucleotide sequence ID" value="NZ_JADIJL010000039.1"/>
</dbReference>
<accession>A0A2V3VI39</accession>
<dbReference type="OrthoDB" id="9806653at2"/>
<evidence type="ECO:0000313" key="3">
    <source>
        <dbReference type="EMBL" id="PXW80498.1"/>
    </source>
</evidence>
<dbReference type="Pfam" id="PF00534">
    <property type="entry name" value="Glycos_transf_1"/>
    <property type="match status" value="1"/>
</dbReference>
<dbReference type="InterPro" id="IPR001296">
    <property type="entry name" value="Glyco_trans_1"/>
</dbReference>
<keyword evidence="4" id="KW-1185">Reference proteome</keyword>
<dbReference type="CDD" id="cd03808">
    <property type="entry name" value="GT4_CapM-like"/>
    <property type="match status" value="1"/>
</dbReference>
<dbReference type="PANTHER" id="PTHR12526">
    <property type="entry name" value="GLYCOSYLTRANSFERASE"/>
    <property type="match status" value="1"/>
</dbReference>
<name>A0A2V3VI39_9BACI</name>
<feature type="domain" description="Glycosyl transferase family 1" evidence="1">
    <location>
        <begin position="196"/>
        <end position="362"/>
    </location>
</feature>
<protein>
    <submittedName>
        <fullName evidence="3">Glycosyltransferase involved in cell wall biosynthesis</fullName>
    </submittedName>
</protein>